<dbReference type="Proteomes" id="UP000007875">
    <property type="component" value="Unassembled WGS sequence"/>
</dbReference>
<keyword evidence="4" id="KW-0808">Transferase</keyword>
<dbReference type="Ensembl" id="ENSCSAVT00000015039.1">
    <property type="protein sequence ID" value="ENSCSAVP00000014866.1"/>
    <property type="gene ID" value="ENSCSAVG00000008703.1"/>
</dbReference>
<dbReference type="InParanoid" id="H2ZBA1"/>
<keyword evidence="6" id="KW-0735">Signal-anchor</keyword>
<keyword evidence="7" id="KW-1133">Transmembrane helix</keyword>
<reference evidence="11" key="3">
    <citation type="submission" date="2025-09" db="UniProtKB">
        <authorList>
            <consortium name="Ensembl"/>
        </authorList>
    </citation>
    <scope>IDENTIFICATION</scope>
</reference>
<reference evidence="11" key="2">
    <citation type="submission" date="2025-08" db="UniProtKB">
        <authorList>
            <consortium name="Ensembl"/>
        </authorList>
    </citation>
    <scope>IDENTIFICATION</scope>
</reference>
<comment type="subcellular location">
    <subcellularLocation>
        <location evidence="9">Endomembrane system</location>
        <topology evidence="9">Single-pass membrane protein</topology>
    </subcellularLocation>
    <subcellularLocation>
        <location evidence="1">Membrane</location>
        <topology evidence="1">Single-pass type II membrane protein</topology>
    </subcellularLocation>
</comment>
<evidence type="ECO:0000313" key="12">
    <source>
        <dbReference type="Proteomes" id="UP000007875"/>
    </source>
</evidence>
<organism evidence="11 12">
    <name type="scientific">Ciona savignyi</name>
    <name type="common">Pacific transparent sea squirt</name>
    <dbReference type="NCBI Taxonomy" id="51511"/>
    <lineage>
        <taxon>Eukaryota</taxon>
        <taxon>Metazoa</taxon>
        <taxon>Chordata</taxon>
        <taxon>Tunicata</taxon>
        <taxon>Ascidiacea</taxon>
        <taxon>Phlebobranchia</taxon>
        <taxon>Cionidae</taxon>
        <taxon>Ciona</taxon>
    </lineage>
</organism>
<dbReference type="Gene3D" id="3.90.550.50">
    <property type="match status" value="1"/>
</dbReference>
<dbReference type="InterPro" id="IPR003378">
    <property type="entry name" value="Fringe-like_glycosylTrfase"/>
</dbReference>
<dbReference type="PANTHER" id="PTHR10811">
    <property type="entry name" value="FRINGE-RELATED"/>
    <property type="match status" value="1"/>
</dbReference>
<evidence type="ECO:0000256" key="7">
    <source>
        <dbReference type="ARBA" id="ARBA00022989"/>
    </source>
</evidence>
<evidence type="ECO:0000256" key="2">
    <source>
        <dbReference type="ARBA" id="ARBA00008661"/>
    </source>
</evidence>
<dbReference type="eggNOG" id="ENOG502QV30">
    <property type="taxonomic scope" value="Eukaryota"/>
</dbReference>
<name>H2ZBA1_CIOSA</name>
<feature type="domain" description="Fringe-like glycosyltransferase" evidence="10">
    <location>
        <begin position="1"/>
        <end position="228"/>
    </location>
</feature>
<dbReference type="GO" id="GO:0016757">
    <property type="term" value="F:glycosyltransferase activity"/>
    <property type="evidence" value="ECO:0007669"/>
    <property type="project" value="UniProtKB-KW"/>
</dbReference>
<keyword evidence="8" id="KW-0472">Membrane</keyword>
<dbReference type="HOGENOM" id="CLU_056611_1_0_1"/>
<proteinExistence type="inferred from homology"/>
<dbReference type="STRING" id="51511.ENSCSAVP00000014866"/>
<evidence type="ECO:0000256" key="6">
    <source>
        <dbReference type="ARBA" id="ARBA00022968"/>
    </source>
</evidence>
<accession>H2ZBA1</accession>
<evidence type="ECO:0000256" key="9">
    <source>
        <dbReference type="ARBA" id="ARBA00037847"/>
    </source>
</evidence>
<protein>
    <recommendedName>
        <fullName evidence="10">Fringe-like glycosyltransferase domain-containing protein</fullName>
    </recommendedName>
</protein>
<evidence type="ECO:0000313" key="11">
    <source>
        <dbReference type="Ensembl" id="ENSCSAVP00000014866.1"/>
    </source>
</evidence>
<evidence type="ECO:0000256" key="4">
    <source>
        <dbReference type="ARBA" id="ARBA00022679"/>
    </source>
</evidence>
<keyword evidence="3" id="KW-0328">Glycosyltransferase</keyword>
<sequence>RINLIIKTWFNLARNQTYFFTDADNSELSNITGGHVINTGCKDRHHREDLSCKMAAEYEAYMKSGNKWWCHFDDDNYVNVPLLVKILDGFDYNEEIYLGKPSLSRPIVSMYKDGFVEVMFATGGAGLCVSSALAKKMEPWCLNGKFLETSKDLRLPDDCTLGFIIMNRLGVNLTVSDLFHSHLEPLSKLKPPVLRHQVSFSYYQNRVVDIATYNTQSKVFNQTVDPTRFLSIHCCLFPDTEFC</sequence>
<dbReference type="Pfam" id="PF02434">
    <property type="entry name" value="Fringe"/>
    <property type="match status" value="1"/>
</dbReference>
<keyword evidence="5" id="KW-0812">Transmembrane</keyword>
<keyword evidence="12" id="KW-1185">Reference proteome</keyword>
<reference evidence="12" key="1">
    <citation type="submission" date="2003-08" db="EMBL/GenBank/DDBJ databases">
        <authorList>
            <person name="Birren B."/>
            <person name="Nusbaum C."/>
            <person name="Abebe A."/>
            <person name="Abouelleil A."/>
            <person name="Adekoya E."/>
            <person name="Ait-zahra M."/>
            <person name="Allen N."/>
            <person name="Allen T."/>
            <person name="An P."/>
            <person name="Anderson M."/>
            <person name="Anderson S."/>
            <person name="Arachchi H."/>
            <person name="Armbruster J."/>
            <person name="Bachantsang P."/>
            <person name="Baldwin J."/>
            <person name="Barry A."/>
            <person name="Bayul T."/>
            <person name="Blitshsteyn B."/>
            <person name="Bloom T."/>
            <person name="Blye J."/>
            <person name="Boguslavskiy L."/>
            <person name="Borowsky M."/>
            <person name="Boukhgalter B."/>
            <person name="Brunache A."/>
            <person name="Butler J."/>
            <person name="Calixte N."/>
            <person name="Calvo S."/>
            <person name="Camarata J."/>
            <person name="Campo K."/>
            <person name="Chang J."/>
            <person name="Cheshatsang Y."/>
            <person name="Citroen M."/>
            <person name="Collymore A."/>
            <person name="Considine T."/>
            <person name="Cook A."/>
            <person name="Cooke P."/>
            <person name="Corum B."/>
            <person name="Cuomo C."/>
            <person name="David R."/>
            <person name="Dawoe T."/>
            <person name="Degray S."/>
            <person name="Dodge S."/>
            <person name="Dooley K."/>
            <person name="Dorje P."/>
            <person name="Dorjee K."/>
            <person name="Dorris L."/>
            <person name="Duffey N."/>
            <person name="Dupes A."/>
            <person name="Elkins T."/>
            <person name="Engels R."/>
            <person name="Erickson J."/>
            <person name="Farina A."/>
            <person name="Faro S."/>
            <person name="Ferreira P."/>
            <person name="Fischer H."/>
            <person name="Fitzgerald M."/>
            <person name="Foley K."/>
            <person name="Gage D."/>
            <person name="Galagan J."/>
            <person name="Gearin G."/>
            <person name="Gnerre S."/>
            <person name="Gnirke A."/>
            <person name="Goyette A."/>
            <person name="Graham J."/>
            <person name="Grandbois E."/>
            <person name="Gyaltsen K."/>
            <person name="Hafez N."/>
            <person name="Hagopian D."/>
            <person name="Hagos B."/>
            <person name="Hall J."/>
            <person name="Hatcher B."/>
            <person name="Heller A."/>
            <person name="Higgins H."/>
            <person name="Honan T."/>
            <person name="Horn A."/>
            <person name="Houde N."/>
            <person name="Hughes L."/>
            <person name="Hulme W."/>
            <person name="Husby E."/>
            <person name="Iliev I."/>
            <person name="Jaffe D."/>
            <person name="Jones C."/>
            <person name="Kamal M."/>
            <person name="Kamat A."/>
            <person name="Kamvysselis M."/>
            <person name="Karlsson E."/>
            <person name="Kells C."/>
            <person name="Kieu A."/>
            <person name="Kisner P."/>
            <person name="Kodira C."/>
            <person name="Kulbokas E."/>
            <person name="Labutti K."/>
            <person name="Lama D."/>
            <person name="Landers T."/>
            <person name="Leger J."/>
            <person name="Levine S."/>
            <person name="Lewis D."/>
            <person name="Lewis T."/>
            <person name="Lindblad-toh K."/>
            <person name="Liu X."/>
            <person name="Lokyitsang T."/>
            <person name="Lokyitsang Y."/>
            <person name="Lucien O."/>
            <person name="Lui A."/>
            <person name="Ma L.J."/>
            <person name="Mabbitt R."/>
            <person name="Macdonald J."/>
            <person name="Maclean C."/>
            <person name="Major J."/>
            <person name="Manning J."/>
            <person name="Marabella R."/>
            <person name="Maru K."/>
            <person name="Matthews C."/>
            <person name="Mauceli E."/>
            <person name="Mccarthy M."/>
            <person name="Mcdonough S."/>
            <person name="Mcghee T."/>
            <person name="Meldrim J."/>
            <person name="Meneus L."/>
            <person name="Mesirov J."/>
            <person name="Mihalev A."/>
            <person name="Mihova T."/>
            <person name="Mikkelsen T."/>
            <person name="Mlenga V."/>
            <person name="Moru K."/>
            <person name="Mozes J."/>
            <person name="Mulrain L."/>
            <person name="Munson G."/>
            <person name="Naylor J."/>
            <person name="Newes C."/>
            <person name="Nguyen C."/>
            <person name="Nguyen N."/>
            <person name="Nguyen T."/>
            <person name="Nicol R."/>
            <person name="Nielsen C."/>
            <person name="Nizzari M."/>
            <person name="Norbu C."/>
            <person name="Norbu N."/>
            <person name="O'donnell P."/>
            <person name="Okoawo O."/>
            <person name="O'leary S."/>
            <person name="Omotosho B."/>
            <person name="O'neill K."/>
            <person name="Osman S."/>
            <person name="Parker S."/>
            <person name="Perrin D."/>
            <person name="Phunkhang P."/>
            <person name="Piqani B."/>
            <person name="Purcell S."/>
            <person name="Rachupka T."/>
            <person name="Ramasamy U."/>
            <person name="Rameau R."/>
            <person name="Ray V."/>
            <person name="Raymond C."/>
            <person name="Retta R."/>
            <person name="Richardson S."/>
            <person name="Rise C."/>
            <person name="Rodriguez J."/>
            <person name="Rogers J."/>
            <person name="Rogov P."/>
            <person name="Rutman M."/>
            <person name="Schupbach R."/>
            <person name="Seaman C."/>
            <person name="Settipalli S."/>
            <person name="Sharpe T."/>
            <person name="Sheridan J."/>
            <person name="Sherpa N."/>
            <person name="Shi J."/>
            <person name="Smirnov S."/>
            <person name="Smith C."/>
            <person name="Sougnez C."/>
            <person name="Spencer B."/>
            <person name="Stalker J."/>
            <person name="Stange-thomann N."/>
            <person name="Stavropoulos S."/>
            <person name="Stetson K."/>
            <person name="Stone C."/>
            <person name="Stone S."/>
            <person name="Stubbs M."/>
            <person name="Talamas J."/>
            <person name="Tchuinga P."/>
            <person name="Tenzing P."/>
            <person name="Tesfaye S."/>
            <person name="Theodore J."/>
            <person name="Thoulutsang Y."/>
            <person name="Topham K."/>
            <person name="Towey S."/>
            <person name="Tsamla T."/>
            <person name="Tsomo N."/>
            <person name="Vallee D."/>
            <person name="Vassiliev H."/>
            <person name="Venkataraman V."/>
            <person name="Vinson J."/>
            <person name="Vo A."/>
            <person name="Wade C."/>
            <person name="Wang S."/>
            <person name="Wangchuk T."/>
            <person name="Wangdi T."/>
            <person name="Whittaker C."/>
            <person name="Wilkinson J."/>
            <person name="Wu Y."/>
            <person name="Wyman D."/>
            <person name="Yadav S."/>
            <person name="Yang S."/>
            <person name="Yang X."/>
            <person name="Yeager S."/>
            <person name="Yee E."/>
            <person name="Young G."/>
            <person name="Zainoun J."/>
            <person name="Zembeck L."/>
            <person name="Zimmer A."/>
            <person name="Zody M."/>
            <person name="Lander E."/>
        </authorList>
    </citation>
    <scope>NUCLEOTIDE SEQUENCE [LARGE SCALE GENOMIC DNA]</scope>
</reference>
<evidence type="ECO:0000256" key="5">
    <source>
        <dbReference type="ARBA" id="ARBA00022692"/>
    </source>
</evidence>
<dbReference type="AlphaFoldDB" id="H2ZBA1"/>
<evidence type="ECO:0000259" key="10">
    <source>
        <dbReference type="Pfam" id="PF02434"/>
    </source>
</evidence>
<dbReference type="GO" id="GO:0012505">
    <property type="term" value="C:endomembrane system"/>
    <property type="evidence" value="ECO:0007669"/>
    <property type="project" value="UniProtKB-SubCell"/>
</dbReference>
<evidence type="ECO:0000256" key="3">
    <source>
        <dbReference type="ARBA" id="ARBA00022676"/>
    </source>
</evidence>
<dbReference type="GO" id="GO:0016020">
    <property type="term" value="C:membrane"/>
    <property type="evidence" value="ECO:0007669"/>
    <property type="project" value="UniProtKB-SubCell"/>
</dbReference>
<evidence type="ECO:0000256" key="8">
    <source>
        <dbReference type="ARBA" id="ARBA00023136"/>
    </source>
</evidence>
<dbReference type="GeneTree" id="ENSGT00940000164195"/>
<evidence type="ECO:0000256" key="1">
    <source>
        <dbReference type="ARBA" id="ARBA00004606"/>
    </source>
</evidence>
<comment type="similarity">
    <text evidence="2">Belongs to the glycosyltransferase 31 family.</text>
</comment>
<dbReference type="OMA" id="CPHTAVF"/>